<reference evidence="3" key="1">
    <citation type="journal article" date="2017" name="Genome Announc.">
        <title>Draft Genome Sequence of Terrimicrobium sacchariphilum NM-5T, a Facultative Anaerobic Soil Bacterium of the Class Spartobacteria.</title>
        <authorList>
            <person name="Qiu Y.L."/>
            <person name="Tourlousse D.M."/>
            <person name="Matsuura N."/>
            <person name="Ohashi A."/>
            <person name="Sekiguchi Y."/>
        </authorList>
    </citation>
    <scope>NUCLEOTIDE SEQUENCE [LARGE SCALE GENOMIC DNA]</scope>
    <source>
        <strain evidence="3">NM-5</strain>
    </source>
</reference>
<accession>A0A146G782</accession>
<proteinExistence type="predicted"/>
<dbReference type="Gene3D" id="1.25.40.10">
    <property type="entry name" value="Tetratricopeptide repeat domain"/>
    <property type="match status" value="6"/>
</dbReference>
<keyword evidence="1" id="KW-0802">TPR repeat</keyword>
<organism evidence="2 3">
    <name type="scientific">Terrimicrobium sacchariphilum</name>
    <dbReference type="NCBI Taxonomy" id="690879"/>
    <lineage>
        <taxon>Bacteria</taxon>
        <taxon>Pseudomonadati</taxon>
        <taxon>Verrucomicrobiota</taxon>
        <taxon>Terrimicrobiia</taxon>
        <taxon>Terrimicrobiales</taxon>
        <taxon>Terrimicrobiaceae</taxon>
        <taxon>Terrimicrobium</taxon>
    </lineage>
</organism>
<dbReference type="OrthoDB" id="173895at2"/>
<dbReference type="InterPro" id="IPR019734">
    <property type="entry name" value="TPR_rpt"/>
</dbReference>
<dbReference type="SUPFAM" id="SSF48452">
    <property type="entry name" value="TPR-like"/>
    <property type="match status" value="4"/>
</dbReference>
<dbReference type="Proteomes" id="UP000076023">
    <property type="component" value="Unassembled WGS sequence"/>
</dbReference>
<dbReference type="STRING" id="690879.TSACC_21148"/>
<sequence length="2008" mass="219291">MLRRAAVFVFTLGTSFALDPSGQRLADRYWTILVANPTQTSSLERLWTLYDKQGESAQLIALARQRAGESPLLCAQVLALGGYRDEAIKLVEPLAVSSGPAALLLAGWTADAGHPADAARLLEKSAVALRDPALWIGAGEIWAKAGDSLSASSAWKQALSLAPGDLALLEKLAKSATAAGDWKSAAAYWREIAATVAPSQRVEAWEAASRAAEKGGDLDAAVEDQEKALSLLGEGHWKTREIQDRVFSLAERSGRMPQLEASLLMASAAEPSAAGPALRLAAFYQYRGDGAKRFKWIAQAAAVRPQDLALQREAARLALAIGDLDAAAALSRKASSGRTQDADTLFLQAEVDALQGRSVEAGKMVEQFVASQKGDEAIRERALDFYRRLHLNDALERELQRTVQADPRSVDAVLNLARFEADRGNHDAGEKALRRFPLDKLTKEEQGAAAARFVAFYQDANLLSLALPWAYQAFAASPSPANALALSRLLVRKGQTSEAGDILVQAALLPGDIGEEAERSLISDLQAISAGSSTFEPGGQRRLRSVMDSLSLRARNGGTETDWLRLARWQRFLRATDSYQQTLATGLSLYPSSRPLRNAFIDALVADGRYDGAIAQLNRLVKTAEPSEMVALQRRIGYLEIERGQPDQALAIFESIRNDNPKDWQALSDVAFAQQAGGNWFAALESWLFAYRLAPPDAKRSLVQSILGAASRLQQFARVLDFLAAACESERNSDARAELSRAAAAYSSDHQLTDAWLEILRDKAGRSDDAFWKQAQADALLAAGRTEEAREAGGVFTASLPRDEESLKAAVGEAVRAGNWGDAARLTGLLIALEKEPDLSAWQQRAEYLEKAGLWSQAREAWAAVSRRFAREPAALLAVAQFQERDGRLEESERSYRMAGDLAGNPPAILFRLGRLAQDRGDRLQAATDLEKLLAVTPASAATALLLPIPPAYDSGDEISVASATPVALGIPRDTWPRPAESDARGVRLLAIRDLARMLADSPKRAEWIASLTDPSERVWALYFSGDKGAAIREASAAAAKHDALSPRGEYLMILALDAGAWSELSSYLAQPADHRAARWKSFQTALTFLLEKGWQPPSKELTTLISSAPASARWEICRALASQGQGRLACWLAESIPASFPSEQAAQAWIDIGTWRLNLRQPDAARQAFDNALALSPGDISYSRPFFAALRARWMLTPPAERAAVEKKILQQAVATRKPGFPEAVEAFFAALAGNYEKAGQLLEEVFQASRGAQDASWTDIVQLGGSQLERWGMNRLARELYRTSLESDRALAVLRGEDFSHGAMSMLVQNRLINDDHTSAAYLAGEWSAGGARVEDVLQSVRQLLAASQGARAAFLIDFLAAQPALDDTSVITLFTFTGEKRARESLRGLVLKALESGSSVPLRIAATHAALRLAIGSQQDGATDEELALMQRISGPGAMSPAFNLQYAQALTRLGRHREALAVLEAATAMAPDPGPYIMNLAELLAWFGREREAAVILEKQASSVGPNRTVAAQRLAALADILGDQRRKELAERVLKEDGLDSAAQRLPESPEEWRGRLRDLRSRYKQSREQFNAVSNYVLSQPLLPVEVRTEEMARLQAIATQYPALIPAYYLFRKNLAARDKRQDDFRKELTAEWRQGAGQYFAGEMLIHLAFEEARFDLMSALLDEYLTDRNFQPTAWRLLAQRLMEERQYALAERVLAASMQRSDGDAATDLTLAEARWRQGKPVADILARIDAIGSIDPARRLDLARFYARTNQPDLAAAQLRAMDGYFPAEAGTGGVWAQVATNWLERGRISDAGDVLAMLVERWPQHVSGRLLADYHEALGAAAQPEEMLPLLSFQTRLDYRAAIFADLVSRGDVDAARAWVMAHPESLRAPEVRAGLQRLEVLDWPKMARVWGTVAPGNTLWEVQAAAAAFQARYAAQLETEGKSPLSALGEAHRLQPGEFNYSRAYARALVKNGKPAQAIKVLETTVKSYASPEDRRAAQTMLDSLRASPRLPDSA</sequence>
<dbReference type="SMART" id="SM00028">
    <property type="entry name" value="TPR"/>
    <property type="match status" value="9"/>
</dbReference>
<dbReference type="Pfam" id="PF13181">
    <property type="entry name" value="TPR_8"/>
    <property type="match status" value="1"/>
</dbReference>
<dbReference type="EMBL" id="BDCO01000002">
    <property type="protein sequence ID" value="GAT32747.1"/>
    <property type="molecule type" value="Genomic_DNA"/>
</dbReference>
<feature type="repeat" description="TPR" evidence="1">
    <location>
        <begin position="132"/>
        <end position="165"/>
    </location>
</feature>
<dbReference type="InterPro" id="IPR011990">
    <property type="entry name" value="TPR-like_helical_dom_sf"/>
</dbReference>
<dbReference type="PANTHER" id="PTHR12558">
    <property type="entry name" value="CELL DIVISION CYCLE 16,23,27"/>
    <property type="match status" value="1"/>
</dbReference>
<comment type="caution">
    <text evidence="2">The sequence shown here is derived from an EMBL/GenBank/DDBJ whole genome shotgun (WGS) entry which is preliminary data.</text>
</comment>
<keyword evidence="3" id="KW-1185">Reference proteome</keyword>
<protein>
    <submittedName>
        <fullName evidence="2">Tetratricopeptide repeat-containing protein</fullName>
    </submittedName>
</protein>
<dbReference type="PROSITE" id="PS50005">
    <property type="entry name" value="TPR"/>
    <property type="match status" value="2"/>
</dbReference>
<dbReference type="RefSeq" id="WP_075078562.1">
    <property type="nucleotide sequence ID" value="NZ_BDCO01000002.1"/>
</dbReference>
<name>A0A146G782_TERSA</name>
<gene>
    <name evidence="2" type="ORF">TSACC_21148</name>
</gene>
<dbReference type="InParanoid" id="A0A146G782"/>
<evidence type="ECO:0000256" key="1">
    <source>
        <dbReference type="PROSITE-ProRule" id="PRU00339"/>
    </source>
</evidence>
<evidence type="ECO:0000313" key="2">
    <source>
        <dbReference type="EMBL" id="GAT32747.1"/>
    </source>
</evidence>
<dbReference type="PANTHER" id="PTHR12558:SF13">
    <property type="entry name" value="CELL DIVISION CYCLE PROTEIN 27 HOMOLOG"/>
    <property type="match status" value="1"/>
</dbReference>
<feature type="repeat" description="TPR" evidence="1">
    <location>
        <begin position="1147"/>
        <end position="1180"/>
    </location>
</feature>
<evidence type="ECO:0000313" key="3">
    <source>
        <dbReference type="Proteomes" id="UP000076023"/>
    </source>
</evidence>